<dbReference type="Gene3D" id="2.120.10.30">
    <property type="entry name" value="TolB, C-terminal domain"/>
    <property type="match status" value="1"/>
</dbReference>
<sequence length="344" mass="36365">MRRLRFFVVLLVLWTAFGLGVNRFLDSRKSTLITHPNAVAPTAETPALSLPGTIYVSQAGHLYRFRGGQFTDMNLSAQAGSWIQPALATSGQLLVVARASNFSDIYLVDAATGAIVKKLTSNATKTPKVELNAWSFWPHLAADGATLISGYDGPKTGTTYEVHLAVWSGQLTGKVLTRQWTQPDAYTGGDVSPAPLPGGGVLYSKYSLTDKAQIISRIVSVAGPGAPPVYLTGGADDCAEPAVSPDGSKLAVICTSDTQTARLEVFPLTKGAAGVPQVMVNNCLCASPAWSPDGSALLYLAPADATGHFQLWWMDHAETPTPAAPKKVTTHLDFDATSAPVWAP</sequence>
<proteinExistence type="predicted"/>
<evidence type="ECO:0000313" key="3">
    <source>
        <dbReference type="Proteomes" id="UP000248724"/>
    </source>
</evidence>
<dbReference type="Proteomes" id="UP000606991">
    <property type="component" value="Unassembled WGS sequence"/>
</dbReference>
<reference evidence="2 3" key="1">
    <citation type="journal article" date="2017" name="Nature">
        <title>Atmospheric trace gases support primary production in Antarctic desert surface soil.</title>
        <authorList>
            <person name="Ji M."/>
            <person name="Greening C."/>
            <person name="Vanwonterghem I."/>
            <person name="Carere C.R."/>
            <person name="Bay S.K."/>
            <person name="Steen J.A."/>
            <person name="Montgomery K."/>
            <person name="Lines T."/>
            <person name="Beardall J."/>
            <person name="van Dorst J."/>
            <person name="Snape I."/>
            <person name="Stott M.B."/>
            <person name="Hugenholtz P."/>
            <person name="Ferrari B.C."/>
        </authorList>
    </citation>
    <scope>NUCLEOTIDE SEQUENCE [LARGE SCALE GENOMIC DNA]</scope>
    <source>
        <strain evidence="2">RRmetagenome_bin12</strain>
    </source>
</reference>
<dbReference type="AlphaFoldDB" id="A0A2W5ZBH0"/>
<comment type="caution">
    <text evidence="2">The sequence shown here is derived from an EMBL/GenBank/DDBJ whole genome shotgun (WGS) entry which is preliminary data.</text>
</comment>
<dbReference type="SUPFAM" id="SSF82171">
    <property type="entry name" value="DPP6 N-terminal domain-like"/>
    <property type="match status" value="1"/>
</dbReference>
<dbReference type="Proteomes" id="UP000248724">
    <property type="component" value="Unassembled WGS sequence"/>
</dbReference>
<dbReference type="RefSeq" id="WP_337313661.1">
    <property type="nucleotide sequence ID" value="NZ_JAEKNS010000145.1"/>
</dbReference>
<evidence type="ECO:0000313" key="2">
    <source>
        <dbReference type="EMBL" id="PZR82750.1"/>
    </source>
</evidence>
<organism evidence="2 3">
    <name type="scientific">Candidatus Aeolococcus gillhamiae</name>
    <dbReference type="NCBI Taxonomy" id="3127015"/>
    <lineage>
        <taxon>Bacteria</taxon>
        <taxon>Bacillati</taxon>
        <taxon>Candidatus Dormiibacterota</taxon>
        <taxon>Candidatus Dormibacteria</taxon>
        <taxon>Candidatus Aeolococcales</taxon>
        <taxon>Candidatus Aeolococcaceae</taxon>
        <taxon>Candidatus Aeolococcus</taxon>
    </lineage>
</organism>
<dbReference type="InterPro" id="IPR011042">
    <property type="entry name" value="6-blade_b-propeller_TolB-like"/>
</dbReference>
<dbReference type="EMBL" id="QHBU01000059">
    <property type="protein sequence ID" value="PZR82750.1"/>
    <property type="molecule type" value="Genomic_DNA"/>
</dbReference>
<protein>
    <submittedName>
        <fullName evidence="1">PD40 domain-containing protein</fullName>
    </submittedName>
</protein>
<name>A0A2W5ZBH0_9BACT</name>
<reference evidence="1 4" key="3">
    <citation type="submission" date="2020-10" db="EMBL/GenBank/DDBJ databases">
        <title>Ca. Dormibacterota MAGs.</title>
        <authorList>
            <person name="Montgomery K."/>
        </authorList>
    </citation>
    <scope>NUCLEOTIDE SEQUENCE [LARGE SCALE GENOMIC DNA]</scope>
    <source>
        <strain evidence="1">SC8812_S17_18</strain>
    </source>
</reference>
<reference evidence="2" key="2">
    <citation type="submission" date="2018-05" db="EMBL/GenBank/DDBJ databases">
        <authorList>
            <person name="Ferrari B."/>
        </authorList>
    </citation>
    <scope>NUCLEOTIDE SEQUENCE</scope>
    <source>
        <strain evidence="2">RRmetagenome_bin12</strain>
    </source>
</reference>
<evidence type="ECO:0000313" key="1">
    <source>
        <dbReference type="EMBL" id="MBJ7596017.1"/>
    </source>
</evidence>
<accession>A0A934NB70</accession>
<dbReference type="EMBL" id="JAEKNS010000145">
    <property type="protein sequence ID" value="MBJ7596017.1"/>
    <property type="molecule type" value="Genomic_DNA"/>
</dbReference>
<dbReference type="Pfam" id="PF07676">
    <property type="entry name" value="PD40"/>
    <property type="match status" value="1"/>
</dbReference>
<accession>A0A2W5ZBH0</accession>
<gene>
    <name evidence="2" type="ORF">DLM65_03290</name>
    <name evidence="1" type="ORF">JF886_14395</name>
</gene>
<evidence type="ECO:0000313" key="4">
    <source>
        <dbReference type="Proteomes" id="UP000606991"/>
    </source>
</evidence>
<dbReference type="InterPro" id="IPR011659">
    <property type="entry name" value="WD40"/>
</dbReference>